<dbReference type="InterPro" id="IPR001296">
    <property type="entry name" value="Glyco_trans_1"/>
</dbReference>
<name>A0A4R3MHZ1_9FIRM</name>
<proteinExistence type="predicted"/>
<reference evidence="2 3" key="1">
    <citation type="submission" date="2019-03" db="EMBL/GenBank/DDBJ databases">
        <title>Genomic Encyclopedia of Type Strains, Phase IV (KMG-IV): sequencing the most valuable type-strain genomes for metagenomic binning, comparative biology and taxonomic classification.</title>
        <authorList>
            <person name="Goeker M."/>
        </authorList>
    </citation>
    <scope>NUCLEOTIDE SEQUENCE [LARGE SCALE GENOMIC DNA]</scope>
    <source>
        <strain evidence="2 3">DSM 24629</strain>
    </source>
</reference>
<evidence type="ECO:0000313" key="2">
    <source>
        <dbReference type="EMBL" id="TCT12857.1"/>
    </source>
</evidence>
<evidence type="ECO:0000259" key="1">
    <source>
        <dbReference type="Pfam" id="PF00534"/>
    </source>
</evidence>
<dbReference type="SUPFAM" id="SSF53756">
    <property type="entry name" value="UDP-Glycosyltransferase/glycogen phosphorylase"/>
    <property type="match status" value="1"/>
</dbReference>
<dbReference type="Proteomes" id="UP000294902">
    <property type="component" value="Unassembled WGS sequence"/>
</dbReference>
<keyword evidence="2" id="KW-0808">Transferase</keyword>
<organism evidence="2 3">
    <name type="scientific">Natranaerovirga pectinivora</name>
    <dbReference type="NCBI Taxonomy" id="682400"/>
    <lineage>
        <taxon>Bacteria</taxon>
        <taxon>Bacillati</taxon>
        <taxon>Bacillota</taxon>
        <taxon>Clostridia</taxon>
        <taxon>Lachnospirales</taxon>
        <taxon>Natranaerovirgaceae</taxon>
        <taxon>Natranaerovirga</taxon>
    </lineage>
</organism>
<dbReference type="AlphaFoldDB" id="A0A4R3MHZ1"/>
<dbReference type="EMBL" id="SMAL01000011">
    <property type="protein sequence ID" value="TCT12857.1"/>
    <property type="molecule type" value="Genomic_DNA"/>
</dbReference>
<accession>A0A4R3MHZ1</accession>
<comment type="caution">
    <text evidence="2">The sequence shown here is derived from an EMBL/GenBank/DDBJ whole genome shotgun (WGS) entry which is preliminary data.</text>
</comment>
<dbReference type="Pfam" id="PF00534">
    <property type="entry name" value="Glycos_transf_1"/>
    <property type="match status" value="1"/>
</dbReference>
<dbReference type="PANTHER" id="PTHR12526:SF630">
    <property type="entry name" value="GLYCOSYLTRANSFERASE"/>
    <property type="match status" value="1"/>
</dbReference>
<evidence type="ECO:0000313" key="3">
    <source>
        <dbReference type="Proteomes" id="UP000294902"/>
    </source>
</evidence>
<protein>
    <submittedName>
        <fullName evidence="2">Glycosyltransferase involved in cell wall biosynthesis</fullName>
    </submittedName>
</protein>
<gene>
    <name evidence="2" type="ORF">EDC18_11128</name>
</gene>
<dbReference type="PANTHER" id="PTHR12526">
    <property type="entry name" value="GLYCOSYLTRANSFERASE"/>
    <property type="match status" value="1"/>
</dbReference>
<keyword evidence="3" id="KW-1185">Reference proteome</keyword>
<dbReference type="Gene3D" id="3.40.50.2000">
    <property type="entry name" value="Glycogen Phosphorylase B"/>
    <property type="match status" value="2"/>
</dbReference>
<sequence>MKLLFAHDHVFYKYNKQYYSTGGLSKEMLERYSNIFEEVVVVSRQKEVESLENKLTLASTDRVTFIRVPDFKSARTYIKIAEAKTIVKKAVKNSDVVIARLPSSIGDLVVDAAIKNSKPYLIEVVACPWDAYWNHSIKGKLLAPFMYFSLKWKVIKSPYTIYVTNNFLQRRYPTKGKSTNCSNVALTEFDDQVLARRLGRIEGMPNNSKLTIGTTAAVNVKYKGQQYIIEALGQLKKQGIDNFEYQLVGGGEQKYLTKVAEKYDVVNQVKFIGVMPHNKVFEWLETVDLYVQPSRQEGLPRALIEAMSRGIPSFGARTAGIPELLDEKFIFSNTKDNIKQICTILKCFDKTVMKEQAIQNYNEALKYDKQIIEKRRYDFLEQLRNEIDVL</sequence>
<dbReference type="OrthoDB" id="9806653at2"/>
<feature type="domain" description="Glycosyl transferase family 1" evidence="1">
    <location>
        <begin position="220"/>
        <end position="329"/>
    </location>
</feature>
<dbReference type="GO" id="GO:0016757">
    <property type="term" value="F:glycosyltransferase activity"/>
    <property type="evidence" value="ECO:0007669"/>
    <property type="project" value="InterPro"/>
</dbReference>